<evidence type="ECO:0000313" key="8">
    <source>
        <dbReference type="Proteomes" id="UP000800097"/>
    </source>
</evidence>
<dbReference type="PROSITE" id="PS50135">
    <property type="entry name" value="ZF_ZZ_2"/>
    <property type="match status" value="1"/>
</dbReference>
<dbReference type="CDD" id="cd14947">
    <property type="entry name" value="NBR1_like"/>
    <property type="match status" value="1"/>
</dbReference>
<evidence type="ECO:0000256" key="3">
    <source>
        <dbReference type="ARBA" id="ARBA00022833"/>
    </source>
</evidence>
<keyword evidence="1" id="KW-0479">Metal-binding</keyword>
<dbReference type="GO" id="GO:0043130">
    <property type="term" value="F:ubiquitin binding"/>
    <property type="evidence" value="ECO:0007669"/>
    <property type="project" value="TreeGrafter"/>
</dbReference>
<dbReference type="AlphaFoldDB" id="A0A6A6JFH5"/>
<dbReference type="Pfam" id="PF00569">
    <property type="entry name" value="ZZ"/>
    <property type="match status" value="2"/>
</dbReference>
<feature type="compositionally biased region" description="Basic and acidic residues" evidence="5">
    <location>
        <begin position="591"/>
        <end position="600"/>
    </location>
</feature>
<dbReference type="InterPro" id="IPR032350">
    <property type="entry name" value="Nbr1_FW"/>
</dbReference>
<accession>A0A6A6JFH5</accession>
<dbReference type="GeneID" id="54553011"/>
<evidence type="ECO:0000313" key="7">
    <source>
        <dbReference type="EMBL" id="KAF2274964.1"/>
    </source>
</evidence>
<dbReference type="EMBL" id="ML986499">
    <property type="protein sequence ID" value="KAF2274964.1"/>
    <property type="molecule type" value="Genomic_DNA"/>
</dbReference>
<feature type="compositionally biased region" description="Basic and acidic residues" evidence="5">
    <location>
        <begin position="796"/>
        <end position="828"/>
    </location>
</feature>
<keyword evidence="8" id="KW-1185">Reference proteome</keyword>
<dbReference type="InterPro" id="IPR013783">
    <property type="entry name" value="Ig-like_fold"/>
</dbReference>
<keyword evidence="3" id="KW-0862">Zinc</keyword>
<dbReference type="GO" id="GO:0008270">
    <property type="term" value="F:zinc ion binding"/>
    <property type="evidence" value="ECO:0007669"/>
    <property type="project" value="UniProtKB-KW"/>
</dbReference>
<dbReference type="GO" id="GO:0000407">
    <property type="term" value="C:phagophore assembly site"/>
    <property type="evidence" value="ECO:0007669"/>
    <property type="project" value="TreeGrafter"/>
</dbReference>
<name>A0A6A6JFH5_WESOR</name>
<feature type="compositionally biased region" description="Low complexity" evidence="5">
    <location>
        <begin position="171"/>
        <end position="190"/>
    </location>
</feature>
<dbReference type="PANTHER" id="PTHR20930">
    <property type="entry name" value="OVARIAN CARCINOMA ANTIGEN CA125-RELATED"/>
    <property type="match status" value="1"/>
</dbReference>
<dbReference type="Gene3D" id="2.60.40.10">
    <property type="entry name" value="Immunoglobulins"/>
    <property type="match status" value="1"/>
</dbReference>
<evidence type="ECO:0000259" key="6">
    <source>
        <dbReference type="PROSITE" id="PS50135"/>
    </source>
</evidence>
<dbReference type="SMART" id="SM00291">
    <property type="entry name" value="ZnF_ZZ"/>
    <property type="match status" value="4"/>
</dbReference>
<sequence>MPPNTQSERPQVPVTLDTPVTIKVNIDGRVERLSLPLRDLTFPTFPVKLRQHLKLKSGEDWRFERYSDSAGTFVYLDPTNPQVYKTLFRAAKAKLKLRIRATRDHRVAEAMARLTAMRLANTAQPSDVLPELNGVQYPITQAANVPEASAMDTLPTPTAIIPAAIADEKNATPSSATATPVVAPTTDADASTPSPERRIIGAWVIFCNECKLTVEDVFHYHCSICESGDYDLCLKCVNAGKHCLNDSHWLVKRFYKDGQFFSSITEQIGPKRKSHDEMPGAFLDDKQPAVVESDQSTQQAEEEPNRTCNCCVRVLPEDQFVTCTTCEDYDLCFYCHMQNKHGHHPGHVFKAALDDVKLPAVAAFLCKAGRNVRHSAICDRCNKFIYGVRHKCLSCPDWDFCDDCYKTAQRTHPRHRFVPIYEPLAESQAFGTRHVGIYCDGPLCKGRPDVSYIEGVRYKCAVCHDTDFCAKCEALPDNKHSHTHPLIKFKTPVRNVSMTTLVEGGKDGQTMAQFGDRPSNRPHCQPSVHTPPNAMKVQTVAHLHPAGPDHTKIPEKKSDIHTLLVDPVKEKAPDSQPTSAAATAPTCKETTSPERTPDASKLDAQFIRESVSDGTPISAGSVFVQTWTLKNPGPNSWPAGCCVQYTAGDSMLNLDHTRAVSQQEFSTARSTNPILRPVNPGEEATFRAILKAPSRLGASISYWRLNTPEGVPFGHRLWCDIQVVAPSIPPATLPSPWSQVAPPMFPLMGGYIPPSAVLSSDMAASMRSGQLAPMSTSDSQRMLRVMPDRTIREKLAGYELSDRDHPVEAPESRSEKHLDEPPKEKLIECDLNVPKAEKLVEVATAPEVSKPEASVTPAAVATEREDTQATSPKPVSPEAESSRMIFPKLEKESPASSVHEPGSAKIGEADVKARSSTSASSSADSSEEFFEDAESVDIQSATDGDSFLTDEEYDILDASDEDAE</sequence>
<evidence type="ECO:0000256" key="4">
    <source>
        <dbReference type="PROSITE-ProRule" id="PRU00228"/>
    </source>
</evidence>
<dbReference type="PANTHER" id="PTHR20930:SF0">
    <property type="entry name" value="PROTEIN ILRUN"/>
    <property type="match status" value="1"/>
</dbReference>
<organism evidence="7 8">
    <name type="scientific">Westerdykella ornata</name>
    <dbReference type="NCBI Taxonomy" id="318751"/>
    <lineage>
        <taxon>Eukaryota</taxon>
        <taxon>Fungi</taxon>
        <taxon>Dikarya</taxon>
        <taxon>Ascomycota</taxon>
        <taxon>Pezizomycotina</taxon>
        <taxon>Dothideomycetes</taxon>
        <taxon>Pleosporomycetidae</taxon>
        <taxon>Pleosporales</taxon>
        <taxon>Sporormiaceae</taxon>
        <taxon>Westerdykella</taxon>
    </lineage>
</organism>
<reference evidence="7" key="1">
    <citation type="journal article" date="2020" name="Stud. Mycol.">
        <title>101 Dothideomycetes genomes: a test case for predicting lifestyles and emergence of pathogens.</title>
        <authorList>
            <person name="Haridas S."/>
            <person name="Albert R."/>
            <person name="Binder M."/>
            <person name="Bloem J."/>
            <person name="Labutti K."/>
            <person name="Salamov A."/>
            <person name="Andreopoulos B."/>
            <person name="Baker S."/>
            <person name="Barry K."/>
            <person name="Bills G."/>
            <person name="Bluhm B."/>
            <person name="Cannon C."/>
            <person name="Castanera R."/>
            <person name="Culley D."/>
            <person name="Daum C."/>
            <person name="Ezra D."/>
            <person name="Gonzalez J."/>
            <person name="Henrissat B."/>
            <person name="Kuo A."/>
            <person name="Liang C."/>
            <person name="Lipzen A."/>
            <person name="Lutzoni F."/>
            <person name="Magnuson J."/>
            <person name="Mondo S."/>
            <person name="Nolan M."/>
            <person name="Ohm R."/>
            <person name="Pangilinan J."/>
            <person name="Park H.-J."/>
            <person name="Ramirez L."/>
            <person name="Alfaro M."/>
            <person name="Sun H."/>
            <person name="Tritt A."/>
            <person name="Yoshinaga Y."/>
            <person name="Zwiers L.-H."/>
            <person name="Turgeon B."/>
            <person name="Goodwin S."/>
            <person name="Spatafora J."/>
            <person name="Crous P."/>
            <person name="Grigoriev I."/>
        </authorList>
    </citation>
    <scope>NUCLEOTIDE SEQUENCE</scope>
    <source>
        <strain evidence="7">CBS 379.55</strain>
    </source>
</reference>
<dbReference type="Proteomes" id="UP000800097">
    <property type="component" value="Unassembled WGS sequence"/>
</dbReference>
<proteinExistence type="predicted"/>
<feature type="domain" description="ZZ-type" evidence="6">
    <location>
        <begin position="373"/>
        <end position="425"/>
    </location>
</feature>
<evidence type="ECO:0000256" key="1">
    <source>
        <dbReference type="ARBA" id="ARBA00022723"/>
    </source>
</evidence>
<keyword evidence="2 4" id="KW-0863">Zinc-finger</keyword>
<feature type="compositionally biased region" description="Low complexity" evidence="5">
    <location>
        <begin position="915"/>
        <end position="924"/>
    </location>
</feature>
<feature type="region of interest" description="Disordered" evidence="5">
    <location>
        <begin position="570"/>
        <end position="600"/>
    </location>
</feature>
<feature type="region of interest" description="Disordered" evidence="5">
    <location>
        <begin position="171"/>
        <end position="193"/>
    </location>
</feature>
<dbReference type="OrthoDB" id="661148at2759"/>
<dbReference type="Pfam" id="PF16158">
    <property type="entry name" value="N_BRCA1_IG"/>
    <property type="match status" value="1"/>
</dbReference>
<feature type="region of interest" description="Disordered" evidence="5">
    <location>
        <begin position="796"/>
        <end position="830"/>
    </location>
</feature>
<feature type="region of interest" description="Disordered" evidence="5">
    <location>
        <begin position="844"/>
        <end position="950"/>
    </location>
</feature>
<feature type="compositionally biased region" description="Acidic residues" evidence="5">
    <location>
        <begin position="925"/>
        <end position="935"/>
    </location>
</feature>
<dbReference type="InterPro" id="IPR000433">
    <property type="entry name" value="Znf_ZZ"/>
</dbReference>
<dbReference type="SUPFAM" id="SSF57850">
    <property type="entry name" value="RING/U-box"/>
    <property type="match status" value="4"/>
</dbReference>
<dbReference type="Gene3D" id="3.30.60.90">
    <property type="match status" value="4"/>
</dbReference>
<dbReference type="RefSeq" id="XP_033652503.1">
    <property type="nucleotide sequence ID" value="XM_033799836.1"/>
</dbReference>
<protein>
    <recommendedName>
        <fullName evidence="6">ZZ-type domain-containing protein</fullName>
    </recommendedName>
</protein>
<gene>
    <name evidence="7" type="ORF">EI97DRAFT_443540</name>
</gene>
<evidence type="ECO:0000256" key="2">
    <source>
        <dbReference type="ARBA" id="ARBA00022771"/>
    </source>
</evidence>
<dbReference type="CDD" id="cd02340">
    <property type="entry name" value="ZZ_NBR1_like"/>
    <property type="match status" value="2"/>
</dbReference>
<dbReference type="CDD" id="cd02249">
    <property type="entry name" value="ZZ"/>
    <property type="match status" value="1"/>
</dbReference>
<evidence type="ECO:0000256" key="5">
    <source>
        <dbReference type="SAM" id="MobiDB-lite"/>
    </source>
</evidence>
<dbReference type="InterPro" id="IPR043145">
    <property type="entry name" value="Znf_ZZ_sf"/>
</dbReference>
<dbReference type="GO" id="GO:0016236">
    <property type="term" value="P:macroautophagy"/>
    <property type="evidence" value="ECO:0007669"/>
    <property type="project" value="TreeGrafter"/>
</dbReference>
<feature type="compositionally biased region" description="Low complexity" evidence="5">
    <location>
        <begin position="574"/>
        <end position="586"/>
    </location>
</feature>